<keyword evidence="2 5" id="KW-0812">Transmembrane</keyword>
<dbReference type="Pfam" id="PF02361">
    <property type="entry name" value="CbiQ"/>
    <property type="match status" value="1"/>
</dbReference>
<keyword evidence="7" id="KW-1185">Reference proteome</keyword>
<evidence type="ECO:0000256" key="2">
    <source>
        <dbReference type="ARBA" id="ARBA00022692"/>
    </source>
</evidence>
<organism evidence="6 7">
    <name type="scientific">Heliobacterium modesticaldum (strain ATCC 51547 / Ice1)</name>
    <dbReference type="NCBI Taxonomy" id="498761"/>
    <lineage>
        <taxon>Bacteria</taxon>
        <taxon>Bacillati</taxon>
        <taxon>Bacillota</taxon>
        <taxon>Clostridia</taxon>
        <taxon>Eubacteriales</taxon>
        <taxon>Heliobacteriaceae</taxon>
        <taxon>Heliomicrobium</taxon>
    </lineage>
</organism>
<dbReference type="OrthoDB" id="8635523at2"/>
<evidence type="ECO:0000256" key="4">
    <source>
        <dbReference type="ARBA" id="ARBA00023136"/>
    </source>
</evidence>
<evidence type="ECO:0000313" key="7">
    <source>
        <dbReference type="Proteomes" id="UP000008550"/>
    </source>
</evidence>
<dbReference type="eggNOG" id="COG0619">
    <property type="taxonomic scope" value="Bacteria"/>
</dbReference>
<dbReference type="AlphaFoldDB" id="B0TB55"/>
<evidence type="ECO:0000313" key="6">
    <source>
        <dbReference type="EMBL" id="ABZ83782.1"/>
    </source>
</evidence>
<comment type="subcellular location">
    <subcellularLocation>
        <location evidence="1">Membrane</location>
        <topology evidence="1">Multi-pass membrane protein</topology>
    </subcellularLocation>
</comment>
<feature type="transmembrane region" description="Helical" evidence="5">
    <location>
        <begin position="249"/>
        <end position="270"/>
    </location>
</feature>
<evidence type="ECO:0000256" key="3">
    <source>
        <dbReference type="ARBA" id="ARBA00022989"/>
    </source>
</evidence>
<dbReference type="GO" id="GO:0005886">
    <property type="term" value="C:plasma membrane"/>
    <property type="evidence" value="ECO:0007669"/>
    <property type="project" value="UniProtKB-ARBA"/>
</dbReference>
<sequence>MRRRPRGDGREGGRMSVTIEYVPASSPVHRLHALTKLAAALAVLTISLLLRDPLSLSVLLLSLLGLSAVAGVGRETLLAVKGLFKVALILIFLQVFFVTEGNVIVGPIAGVSWLAVTDAGLLFGIAMALRMTTIVTSFLLFLLTTPMRSTVLALVEYLKVPYDYAFLFITSLRFIPTFLEEVRLIREAQEARAHDFGGGSLARLRAIFPLALPLVNLSLQRAERMAMAMETRGFGLPGRTYYRTEKPGAVDMAVIAGLLLVIAVIGLWQFG</sequence>
<dbReference type="PANTHER" id="PTHR33514">
    <property type="entry name" value="PROTEIN ABCI12, CHLOROPLASTIC"/>
    <property type="match status" value="1"/>
</dbReference>
<feature type="transmembrane region" description="Helical" evidence="5">
    <location>
        <begin position="33"/>
        <end position="50"/>
    </location>
</feature>
<feature type="transmembrane region" description="Helical" evidence="5">
    <location>
        <begin position="56"/>
        <end position="74"/>
    </location>
</feature>
<name>B0TB55_HELMI</name>
<dbReference type="EMBL" id="CP000930">
    <property type="protein sequence ID" value="ABZ83782.1"/>
    <property type="molecule type" value="Genomic_DNA"/>
</dbReference>
<evidence type="ECO:0008006" key="8">
    <source>
        <dbReference type="Google" id="ProtNLM"/>
    </source>
</evidence>
<evidence type="ECO:0000256" key="1">
    <source>
        <dbReference type="ARBA" id="ARBA00004141"/>
    </source>
</evidence>
<dbReference type="InterPro" id="IPR003339">
    <property type="entry name" value="ABC/ECF_trnsptr_transmembrane"/>
</dbReference>
<keyword evidence="4 5" id="KW-0472">Membrane</keyword>
<dbReference type="STRING" id="498761.HM1_0773"/>
<dbReference type="HOGENOM" id="CLU_056469_2_0_9"/>
<dbReference type="Proteomes" id="UP000008550">
    <property type="component" value="Chromosome"/>
</dbReference>
<dbReference type="CDD" id="cd16914">
    <property type="entry name" value="EcfT"/>
    <property type="match status" value="1"/>
</dbReference>
<reference evidence="6 7" key="1">
    <citation type="journal article" date="2008" name="J. Bacteriol.">
        <title>The genome of Heliobacterium modesticaldum, a phototrophic representative of the Firmicutes containing the simplest photosynthetic apparatus.</title>
        <authorList>
            <person name="Sattley W.M."/>
            <person name="Madigan M.T."/>
            <person name="Swingley W.D."/>
            <person name="Cheung P.C."/>
            <person name="Clocksin K.M."/>
            <person name="Conrad A.L."/>
            <person name="Dejesa L.C."/>
            <person name="Honchak B.M."/>
            <person name="Jung D.O."/>
            <person name="Karbach L.E."/>
            <person name="Kurdoglu A."/>
            <person name="Lahiri S."/>
            <person name="Mastrian S.D."/>
            <person name="Page L.E."/>
            <person name="Taylor H.L."/>
            <person name="Wang Z.T."/>
            <person name="Raymond J."/>
            <person name="Chen M."/>
            <person name="Blankenship R.E."/>
            <person name="Touchman J.W."/>
        </authorList>
    </citation>
    <scope>NUCLEOTIDE SEQUENCE [LARGE SCALE GENOMIC DNA]</scope>
    <source>
        <strain evidence="7">ATCC 51547 / Ice1</strain>
    </source>
</reference>
<dbReference type="KEGG" id="hmo:HM1_0773"/>
<gene>
    <name evidence="6" type="ORF">HM1_0773</name>
</gene>
<feature type="transmembrane region" description="Helical" evidence="5">
    <location>
        <begin position="86"/>
        <end position="115"/>
    </location>
</feature>
<feature type="transmembrane region" description="Helical" evidence="5">
    <location>
        <begin position="121"/>
        <end position="143"/>
    </location>
</feature>
<accession>B0TB55</accession>
<proteinExistence type="predicted"/>
<protein>
    <recommendedName>
        <fullName evidence="8">Energy-coupling factor transporter transmembrane protein EcfT</fullName>
    </recommendedName>
</protein>
<evidence type="ECO:0000256" key="5">
    <source>
        <dbReference type="SAM" id="Phobius"/>
    </source>
</evidence>
<dbReference type="PANTHER" id="PTHR33514:SF13">
    <property type="entry name" value="PROTEIN ABCI12, CHLOROPLASTIC"/>
    <property type="match status" value="1"/>
</dbReference>
<keyword evidence="3 5" id="KW-1133">Transmembrane helix</keyword>